<evidence type="ECO:0000313" key="10">
    <source>
        <dbReference type="Proteomes" id="UP000799778"/>
    </source>
</evidence>
<dbReference type="PROSITE" id="PS00463">
    <property type="entry name" value="ZN2_CY6_FUNGAL_1"/>
    <property type="match status" value="1"/>
</dbReference>
<dbReference type="GO" id="GO:0006351">
    <property type="term" value="P:DNA-templated transcription"/>
    <property type="evidence" value="ECO:0007669"/>
    <property type="project" value="InterPro"/>
</dbReference>
<keyword evidence="4" id="KW-0238">DNA-binding</keyword>
<dbReference type="SMART" id="SM00066">
    <property type="entry name" value="GAL4"/>
    <property type="match status" value="1"/>
</dbReference>
<name>A0A6A5X827_9PLEO</name>
<protein>
    <recommendedName>
        <fullName evidence="8">Zn(2)-C6 fungal-type domain-containing protein</fullName>
    </recommendedName>
</protein>
<evidence type="ECO:0000256" key="6">
    <source>
        <dbReference type="ARBA" id="ARBA00023242"/>
    </source>
</evidence>
<dbReference type="SUPFAM" id="SSF57701">
    <property type="entry name" value="Zn2/Cys6 DNA-binding domain"/>
    <property type="match status" value="1"/>
</dbReference>
<accession>A0A6A5X827</accession>
<dbReference type="GO" id="GO:0043565">
    <property type="term" value="F:sequence-specific DNA binding"/>
    <property type="evidence" value="ECO:0007669"/>
    <property type="project" value="TreeGrafter"/>
</dbReference>
<dbReference type="CDD" id="cd12148">
    <property type="entry name" value="fungal_TF_MHR"/>
    <property type="match status" value="1"/>
</dbReference>
<evidence type="ECO:0000259" key="8">
    <source>
        <dbReference type="PROSITE" id="PS50048"/>
    </source>
</evidence>
<proteinExistence type="predicted"/>
<evidence type="ECO:0000313" key="9">
    <source>
        <dbReference type="EMBL" id="KAF2009103.1"/>
    </source>
</evidence>
<dbReference type="PANTHER" id="PTHR47540:SF3">
    <property type="entry name" value="ZN(II)2CYS6 TRANSCRIPTION FACTOR (EUROFUNG)"/>
    <property type="match status" value="1"/>
</dbReference>
<organism evidence="9 10">
    <name type="scientific">Aaosphaeria arxii CBS 175.79</name>
    <dbReference type="NCBI Taxonomy" id="1450172"/>
    <lineage>
        <taxon>Eukaryota</taxon>
        <taxon>Fungi</taxon>
        <taxon>Dikarya</taxon>
        <taxon>Ascomycota</taxon>
        <taxon>Pezizomycotina</taxon>
        <taxon>Dothideomycetes</taxon>
        <taxon>Pleosporomycetidae</taxon>
        <taxon>Pleosporales</taxon>
        <taxon>Pleosporales incertae sedis</taxon>
        <taxon>Aaosphaeria</taxon>
    </lineage>
</organism>
<evidence type="ECO:0000256" key="7">
    <source>
        <dbReference type="SAM" id="MobiDB-lite"/>
    </source>
</evidence>
<evidence type="ECO:0000256" key="4">
    <source>
        <dbReference type="ARBA" id="ARBA00023125"/>
    </source>
</evidence>
<sequence>MDRETNRVRVSRACDRCKKRKIRCTGTQPCNICIRAAAYCLYTTPHNRGRRPPPVAPSNLQQPGSTDRNENANDLDESSLHYQSNIQPLSQAARERSPDVIMTAAEPPSRASPAPALADLQGHYVGPASGVSFLQRIQKQLHHSDRTWSTFTFGDAPLPEFDPTCCVMMSREETTRLFERYFDFTVPVDRFLHRQTLEAWLAEFHDTMGAMRNNDHAPARRAVLWMVFALAQEHMNQNQTTGNDNNDRSTRFFLAADYQLSRERGAVSLASVQARLCQCLWLLSQSRMNHCWQLFGSAARLALALGLHRCGRAEPAIACNRIELESSRRTFWNAYCLDNYLSIVFGRPRLFHDEDVDQELPSSADDADIFADHIAPQSDHAYSIMLAPVAYFKLSRIVSMILRDLYPIRPLRTADRCAFAAKYSQNLKTWRAEVPRFLNAENKDRAPLIPIFQRQRNILNLAYWHTVILTHRPFLLSNRIHITNTSRASQLGPHRAQIEESVDQCLRAALCVVEIMNELSNSGQMFRSFWLSSYFTFSAAAILYVYTVQQRTAPPAECQNYYFAATQCQRHLANLAEPGSLVERYCLVLEELRKEALSVIERPLRPAGSDMIESGVPPINIDQGPSVLDGQVSFPNPGVGDPVDFQSSPENSLADMAAWLQFESMAVSGFSQHPQWFNGIVYTEGPQ</sequence>
<dbReference type="GO" id="GO:0008270">
    <property type="term" value="F:zinc ion binding"/>
    <property type="evidence" value="ECO:0007669"/>
    <property type="project" value="InterPro"/>
</dbReference>
<evidence type="ECO:0000256" key="5">
    <source>
        <dbReference type="ARBA" id="ARBA00023163"/>
    </source>
</evidence>
<reference evidence="9" key="1">
    <citation type="journal article" date="2020" name="Stud. Mycol.">
        <title>101 Dothideomycetes genomes: a test case for predicting lifestyles and emergence of pathogens.</title>
        <authorList>
            <person name="Haridas S."/>
            <person name="Albert R."/>
            <person name="Binder M."/>
            <person name="Bloem J."/>
            <person name="Labutti K."/>
            <person name="Salamov A."/>
            <person name="Andreopoulos B."/>
            <person name="Baker S."/>
            <person name="Barry K."/>
            <person name="Bills G."/>
            <person name="Bluhm B."/>
            <person name="Cannon C."/>
            <person name="Castanera R."/>
            <person name="Culley D."/>
            <person name="Daum C."/>
            <person name="Ezra D."/>
            <person name="Gonzalez J."/>
            <person name="Henrissat B."/>
            <person name="Kuo A."/>
            <person name="Liang C."/>
            <person name="Lipzen A."/>
            <person name="Lutzoni F."/>
            <person name="Magnuson J."/>
            <person name="Mondo S."/>
            <person name="Nolan M."/>
            <person name="Ohm R."/>
            <person name="Pangilinan J."/>
            <person name="Park H.-J."/>
            <person name="Ramirez L."/>
            <person name="Alfaro M."/>
            <person name="Sun H."/>
            <person name="Tritt A."/>
            <person name="Yoshinaga Y."/>
            <person name="Zwiers L.-H."/>
            <person name="Turgeon B."/>
            <person name="Goodwin S."/>
            <person name="Spatafora J."/>
            <person name="Crous P."/>
            <person name="Grigoriev I."/>
        </authorList>
    </citation>
    <scope>NUCLEOTIDE SEQUENCE</scope>
    <source>
        <strain evidence="9">CBS 175.79</strain>
    </source>
</reference>
<dbReference type="EMBL" id="ML978080">
    <property type="protein sequence ID" value="KAF2009103.1"/>
    <property type="molecule type" value="Genomic_DNA"/>
</dbReference>
<dbReference type="Pfam" id="PF04082">
    <property type="entry name" value="Fungal_trans"/>
    <property type="match status" value="1"/>
</dbReference>
<evidence type="ECO:0000256" key="1">
    <source>
        <dbReference type="ARBA" id="ARBA00004123"/>
    </source>
</evidence>
<gene>
    <name evidence="9" type="ORF">BU24DRAFT_497644</name>
</gene>
<dbReference type="GO" id="GO:0045944">
    <property type="term" value="P:positive regulation of transcription by RNA polymerase II"/>
    <property type="evidence" value="ECO:0007669"/>
    <property type="project" value="TreeGrafter"/>
</dbReference>
<feature type="region of interest" description="Disordered" evidence="7">
    <location>
        <begin position="46"/>
        <end position="73"/>
    </location>
</feature>
<keyword evidence="5" id="KW-0804">Transcription</keyword>
<evidence type="ECO:0000256" key="2">
    <source>
        <dbReference type="ARBA" id="ARBA00022723"/>
    </source>
</evidence>
<dbReference type="GeneID" id="54291691"/>
<dbReference type="InterPro" id="IPR007219">
    <property type="entry name" value="XnlR_reg_dom"/>
</dbReference>
<dbReference type="SMART" id="SM00906">
    <property type="entry name" value="Fungal_trans"/>
    <property type="match status" value="1"/>
</dbReference>
<dbReference type="Gene3D" id="4.10.240.10">
    <property type="entry name" value="Zn(2)-C6 fungal-type DNA-binding domain"/>
    <property type="match status" value="1"/>
</dbReference>
<keyword evidence="2" id="KW-0479">Metal-binding</keyword>
<dbReference type="Proteomes" id="UP000799778">
    <property type="component" value="Unassembled WGS sequence"/>
</dbReference>
<dbReference type="OrthoDB" id="2579025at2759"/>
<dbReference type="InterPro" id="IPR036864">
    <property type="entry name" value="Zn2-C6_fun-type_DNA-bd_sf"/>
</dbReference>
<keyword evidence="6" id="KW-0539">Nucleus</keyword>
<feature type="domain" description="Zn(2)-C6 fungal-type" evidence="8">
    <location>
        <begin position="13"/>
        <end position="42"/>
    </location>
</feature>
<dbReference type="InterPro" id="IPR001138">
    <property type="entry name" value="Zn2Cys6_DnaBD"/>
</dbReference>
<keyword evidence="3" id="KW-0805">Transcription regulation</keyword>
<dbReference type="CDD" id="cd00067">
    <property type="entry name" value="GAL4"/>
    <property type="match status" value="1"/>
</dbReference>
<dbReference type="GO" id="GO:0000981">
    <property type="term" value="F:DNA-binding transcription factor activity, RNA polymerase II-specific"/>
    <property type="evidence" value="ECO:0007669"/>
    <property type="project" value="InterPro"/>
</dbReference>
<dbReference type="AlphaFoldDB" id="A0A6A5X827"/>
<evidence type="ECO:0000256" key="3">
    <source>
        <dbReference type="ARBA" id="ARBA00023015"/>
    </source>
</evidence>
<dbReference type="GO" id="GO:0005634">
    <property type="term" value="C:nucleus"/>
    <property type="evidence" value="ECO:0007669"/>
    <property type="project" value="UniProtKB-SubCell"/>
</dbReference>
<keyword evidence="10" id="KW-1185">Reference proteome</keyword>
<dbReference type="RefSeq" id="XP_033377442.1">
    <property type="nucleotide sequence ID" value="XM_033534294.1"/>
</dbReference>
<comment type="subcellular location">
    <subcellularLocation>
        <location evidence="1">Nucleus</location>
    </subcellularLocation>
</comment>
<dbReference type="Pfam" id="PF00172">
    <property type="entry name" value="Zn_clus"/>
    <property type="match status" value="1"/>
</dbReference>
<dbReference type="PROSITE" id="PS50048">
    <property type="entry name" value="ZN2_CY6_FUNGAL_2"/>
    <property type="match status" value="1"/>
</dbReference>
<dbReference type="PANTHER" id="PTHR47540">
    <property type="entry name" value="THIAMINE REPRESSIBLE GENES REGULATORY PROTEIN THI5"/>
    <property type="match status" value="1"/>
</dbReference>
<dbReference type="InterPro" id="IPR051711">
    <property type="entry name" value="Stress_Response_Reg"/>
</dbReference>